<evidence type="ECO:0000256" key="2">
    <source>
        <dbReference type="ARBA" id="ARBA00022679"/>
    </source>
</evidence>
<dbReference type="SUPFAM" id="SSF53067">
    <property type="entry name" value="Actin-like ATPase domain"/>
    <property type="match status" value="2"/>
</dbReference>
<evidence type="ECO:0000259" key="5">
    <source>
        <dbReference type="Pfam" id="PF02782"/>
    </source>
</evidence>
<keyword evidence="3 6" id="KW-0418">Kinase</keyword>
<accession>A0A7J9UVH4</accession>
<keyword evidence="2" id="KW-0808">Transferase</keyword>
<gene>
    <name evidence="6" type="ORF">GB882_04270</name>
</gene>
<evidence type="ECO:0000313" key="7">
    <source>
        <dbReference type="Proteomes" id="UP000429644"/>
    </source>
</evidence>
<comment type="caution">
    <text evidence="6">The sequence shown here is derived from an EMBL/GenBank/DDBJ whole genome shotgun (WGS) entry which is preliminary data.</text>
</comment>
<dbReference type="Gene3D" id="3.30.420.40">
    <property type="match status" value="2"/>
</dbReference>
<dbReference type="Pfam" id="PF00370">
    <property type="entry name" value="FGGY_N"/>
    <property type="match status" value="1"/>
</dbReference>
<organism evidence="6 7">
    <name type="scientific">Georgenia ruanii</name>
    <dbReference type="NCBI Taxonomy" id="348442"/>
    <lineage>
        <taxon>Bacteria</taxon>
        <taxon>Bacillati</taxon>
        <taxon>Actinomycetota</taxon>
        <taxon>Actinomycetes</taxon>
        <taxon>Micrococcales</taxon>
        <taxon>Bogoriellaceae</taxon>
        <taxon>Georgenia</taxon>
    </lineage>
</organism>
<evidence type="ECO:0000313" key="6">
    <source>
        <dbReference type="EMBL" id="MPV87870.1"/>
    </source>
</evidence>
<evidence type="ECO:0000259" key="4">
    <source>
        <dbReference type="Pfam" id="PF00370"/>
    </source>
</evidence>
<dbReference type="PANTHER" id="PTHR43095:SF2">
    <property type="entry name" value="GLUCONOKINASE"/>
    <property type="match status" value="1"/>
</dbReference>
<dbReference type="GO" id="GO:0016301">
    <property type="term" value="F:kinase activity"/>
    <property type="evidence" value="ECO:0007669"/>
    <property type="project" value="UniProtKB-KW"/>
</dbReference>
<dbReference type="InterPro" id="IPR000577">
    <property type="entry name" value="Carb_kinase_FGGY"/>
</dbReference>
<dbReference type="CDD" id="cd07770">
    <property type="entry name" value="ASKHA_NBD_FGGY_GntK"/>
    <property type="match status" value="1"/>
</dbReference>
<dbReference type="InterPro" id="IPR018485">
    <property type="entry name" value="FGGY_C"/>
</dbReference>
<evidence type="ECO:0000256" key="3">
    <source>
        <dbReference type="ARBA" id="ARBA00022777"/>
    </source>
</evidence>
<feature type="domain" description="Carbohydrate kinase FGGY C-terminal" evidence="5">
    <location>
        <begin position="302"/>
        <end position="453"/>
    </location>
</feature>
<dbReference type="Pfam" id="PF02782">
    <property type="entry name" value="FGGY_C"/>
    <property type="match status" value="1"/>
</dbReference>
<evidence type="ECO:0000256" key="1">
    <source>
        <dbReference type="ARBA" id="ARBA00009156"/>
    </source>
</evidence>
<feature type="domain" description="Carbohydrate kinase FGGY N-terminal" evidence="4">
    <location>
        <begin position="17"/>
        <end position="224"/>
    </location>
</feature>
<dbReference type="PIRSF" id="PIRSF000538">
    <property type="entry name" value="GlpK"/>
    <property type="match status" value="1"/>
</dbReference>
<dbReference type="OrthoDB" id="9782710at2"/>
<dbReference type="Proteomes" id="UP000429644">
    <property type="component" value="Unassembled WGS sequence"/>
</dbReference>
<proteinExistence type="inferred from homology"/>
<dbReference type="GO" id="GO:0005975">
    <property type="term" value="P:carbohydrate metabolic process"/>
    <property type="evidence" value="ECO:0007669"/>
    <property type="project" value="InterPro"/>
</dbReference>
<name>A0A7J9UVH4_9MICO</name>
<dbReference type="InterPro" id="IPR050406">
    <property type="entry name" value="FGGY_Carb_Kinase"/>
</dbReference>
<reference evidence="6 7" key="1">
    <citation type="submission" date="2019-10" db="EMBL/GenBank/DDBJ databases">
        <title>Georgenia wutianyii sp. nov. and Georgenia yuyongxinii sp. nov. isolated from plateau pika (Ochotona curzoniae) in the Qinghai-Tibet plateau of China.</title>
        <authorList>
            <person name="Tian Z."/>
        </authorList>
    </citation>
    <scope>NUCLEOTIDE SEQUENCE [LARGE SCALE GENOMIC DNA]</scope>
    <source>
        <strain evidence="6 7">JCM 15130</strain>
    </source>
</reference>
<sequence length="501" mass="53324">MPKTASVELDHALEPFVLALDVGSTASRGGLYDAAGRPVRGLRHKVPHQFRTASDGTSEIDPDAVLAEVAEVITEVTGRLPGRRRIAGVALDTFASSLVGVDDDGAPLTPCYTYADSRCAPQLRQLRGELDEAAVQQRTGTRLHTSYLPPRLRWLRETAPDTFARAARWLSLGEYVHLRLLGTTAVGTSTAAWTGMLDRRAGAWDAEMLTAAGVDAGHLSEIRDPDRPLRDDGRAGRRWPALTGAAWFPVITDGFASNIGAGAGDESVIAAAAATSGAMRVVLHGHPDTIPPGLWCYRVDASRTLLGGALNDVGRVVSWLEDTLRLDQDGLAVDREAALLAPPDDGAPVVLPYLTGERSTGWAGGARALFADVTAATTPTLLYRGALEGVALTYARVAEQLQQAGGRAHRIAASGRVTADHPAWLQVLADALGAPVEHVTMKRTTLHGTALIALEVLAPDVPRAPVETGRTYVPVAGRTEYYATRRTRYQQLYEAVVAPTG</sequence>
<dbReference type="AlphaFoldDB" id="A0A7J9UVH4"/>
<protein>
    <submittedName>
        <fullName evidence="6">Sugar kinase</fullName>
    </submittedName>
</protein>
<dbReference type="InterPro" id="IPR018484">
    <property type="entry name" value="FGGY_N"/>
</dbReference>
<dbReference type="RefSeq" id="WP_152230494.1">
    <property type="nucleotide sequence ID" value="NZ_BAAAOT010000002.1"/>
</dbReference>
<comment type="similarity">
    <text evidence="1">Belongs to the FGGY kinase family.</text>
</comment>
<dbReference type="EMBL" id="WHPD01000935">
    <property type="protein sequence ID" value="MPV87870.1"/>
    <property type="molecule type" value="Genomic_DNA"/>
</dbReference>
<dbReference type="InterPro" id="IPR043129">
    <property type="entry name" value="ATPase_NBD"/>
</dbReference>
<dbReference type="PANTHER" id="PTHR43095">
    <property type="entry name" value="SUGAR KINASE"/>
    <property type="match status" value="1"/>
</dbReference>
<keyword evidence="7" id="KW-1185">Reference proteome</keyword>